<sequence length="299" mass="33274">MSTEVRTSPWSGSVSRLNLVHGVHECTIDGVRQRYHVAGQGPVCLVHPGGPGGHWEYLRMPLLENHMTAVYVAAVGAGESGDLPDGEYSMERFAHFVDALVEHLDVPDVYFLGHSAGAFAGLQYALLRPGRLAGLLLYSGAPVYGPDLYTEAAAQMRLFAERYAGHPGVADVMDAFESQTPRTSKAELMDHMGRLLPAYFAEFWSRQHEFQEWLPTVDIEYAPAAYPADWDVRESLGEVGVPTQILAGRYDFICPVRWAEEMHKGIPASRLAIFENSGHFAHVEERERFAQTVREFLRG</sequence>
<dbReference type="Gene3D" id="3.40.50.1820">
    <property type="entry name" value="alpha/beta hydrolase"/>
    <property type="match status" value="1"/>
</dbReference>
<gene>
    <name evidence="2" type="ORF">C1J01_28215</name>
</gene>
<dbReference type="InterPro" id="IPR000639">
    <property type="entry name" value="Epox_hydrolase-like"/>
</dbReference>
<feature type="domain" description="AB hydrolase-1" evidence="1">
    <location>
        <begin position="45"/>
        <end position="285"/>
    </location>
</feature>
<dbReference type="PANTHER" id="PTHR43798:SF33">
    <property type="entry name" value="HYDROLASE, PUTATIVE (AFU_ORTHOLOGUE AFUA_2G14860)-RELATED"/>
    <property type="match status" value="1"/>
</dbReference>
<comment type="caution">
    <text evidence="2">The sequence shown here is derived from an EMBL/GenBank/DDBJ whole genome shotgun (WGS) entry which is preliminary data.</text>
</comment>
<dbReference type="GO" id="GO:0016020">
    <property type="term" value="C:membrane"/>
    <property type="evidence" value="ECO:0007669"/>
    <property type="project" value="TreeGrafter"/>
</dbReference>
<dbReference type="EMBL" id="POUD01000139">
    <property type="protein sequence ID" value="PZG14036.1"/>
    <property type="molecule type" value="Genomic_DNA"/>
</dbReference>
<dbReference type="InterPro" id="IPR000073">
    <property type="entry name" value="AB_hydrolase_1"/>
</dbReference>
<organism evidence="2 3">
    <name type="scientific">Nonomuraea aridisoli</name>
    <dbReference type="NCBI Taxonomy" id="2070368"/>
    <lineage>
        <taxon>Bacteria</taxon>
        <taxon>Bacillati</taxon>
        <taxon>Actinomycetota</taxon>
        <taxon>Actinomycetes</taxon>
        <taxon>Streptosporangiales</taxon>
        <taxon>Streptosporangiaceae</taxon>
        <taxon>Nonomuraea</taxon>
    </lineage>
</organism>
<dbReference type="OrthoDB" id="9796770at2"/>
<keyword evidence="2" id="KW-0378">Hydrolase</keyword>
<dbReference type="AlphaFoldDB" id="A0A2W2DQ09"/>
<name>A0A2W2DQ09_9ACTN</name>
<dbReference type="PANTHER" id="PTHR43798">
    <property type="entry name" value="MONOACYLGLYCEROL LIPASE"/>
    <property type="match status" value="1"/>
</dbReference>
<dbReference type="Proteomes" id="UP000249304">
    <property type="component" value="Unassembled WGS sequence"/>
</dbReference>
<reference evidence="2 3" key="1">
    <citation type="submission" date="2018-01" db="EMBL/GenBank/DDBJ databases">
        <title>Draft genome sequence of Nonomuraea sp. KC333.</title>
        <authorList>
            <person name="Sahin N."/>
            <person name="Saygin H."/>
            <person name="Ay H."/>
        </authorList>
    </citation>
    <scope>NUCLEOTIDE SEQUENCE [LARGE SCALE GENOMIC DNA]</scope>
    <source>
        <strain evidence="2 3">KC333</strain>
    </source>
</reference>
<dbReference type="SUPFAM" id="SSF53474">
    <property type="entry name" value="alpha/beta-Hydrolases"/>
    <property type="match status" value="1"/>
</dbReference>
<keyword evidence="3" id="KW-1185">Reference proteome</keyword>
<dbReference type="PRINTS" id="PR00412">
    <property type="entry name" value="EPOXHYDRLASE"/>
</dbReference>
<evidence type="ECO:0000313" key="2">
    <source>
        <dbReference type="EMBL" id="PZG14036.1"/>
    </source>
</evidence>
<dbReference type="GO" id="GO:0016787">
    <property type="term" value="F:hydrolase activity"/>
    <property type="evidence" value="ECO:0007669"/>
    <property type="project" value="UniProtKB-KW"/>
</dbReference>
<dbReference type="Pfam" id="PF00561">
    <property type="entry name" value="Abhydrolase_1"/>
    <property type="match status" value="1"/>
</dbReference>
<evidence type="ECO:0000259" key="1">
    <source>
        <dbReference type="Pfam" id="PF00561"/>
    </source>
</evidence>
<proteinExistence type="predicted"/>
<accession>A0A2W2DQ09</accession>
<evidence type="ECO:0000313" key="3">
    <source>
        <dbReference type="Proteomes" id="UP000249304"/>
    </source>
</evidence>
<dbReference type="InterPro" id="IPR050266">
    <property type="entry name" value="AB_hydrolase_sf"/>
</dbReference>
<protein>
    <submittedName>
        <fullName evidence="2">Alpha/beta hydrolase</fullName>
    </submittedName>
</protein>
<dbReference type="InterPro" id="IPR029058">
    <property type="entry name" value="AB_hydrolase_fold"/>
</dbReference>